<dbReference type="OrthoDB" id="3404894at2"/>
<evidence type="ECO:0000313" key="4">
    <source>
        <dbReference type="Proteomes" id="UP000219072"/>
    </source>
</evidence>
<evidence type="ECO:0000313" key="3">
    <source>
        <dbReference type="EMBL" id="SOD64338.1"/>
    </source>
</evidence>
<sequence length="321" mass="35263">MPHRTRTRTLTPRRCAALGAGLALLAGLGVAGTSQAGEPEAEDTAAPRAVEPPAQELFDDFSYSAHDDPALSQHGWVVRTGGGGPGVPGAGWLAENVTFAPGEGGTVLNLESGTDGTPEGTEQTEVFTSAVKFEQGTYAARVRFSDEPRSGPDGDRLVQTFFSINDLRAPMDPDYSEYDFEYLPNGGWGETDHTLFTTSWDTYRPDPWEAVNTHTKEQTSFAGWHDLVFTIDETSIRYYVDGRLFAEHGEPYLPERPMSINFNQWFIDLLGQTDTTPRSYDQQVDYVYHAADTVLSPDEVNERVTAHRDQGTAFTDTVTAP</sequence>
<dbReference type="Proteomes" id="UP000219072">
    <property type="component" value="Unassembled WGS sequence"/>
</dbReference>
<keyword evidence="3" id="KW-0378">Hydrolase</keyword>
<keyword evidence="1" id="KW-0732">Signal</keyword>
<dbReference type="Gene3D" id="2.60.120.200">
    <property type="match status" value="1"/>
</dbReference>
<dbReference type="PROSITE" id="PS51762">
    <property type="entry name" value="GH16_2"/>
    <property type="match status" value="1"/>
</dbReference>
<evidence type="ECO:0000256" key="1">
    <source>
        <dbReference type="SAM" id="SignalP"/>
    </source>
</evidence>
<dbReference type="SUPFAM" id="SSF49899">
    <property type="entry name" value="Concanavalin A-like lectins/glucanases"/>
    <property type="match status" value="1"/>
</dbReference>
<proteinExistence type="predicted"/>
<organism evidence="3 4">
    <name type="scientific">Streptomyces zhaozhouensis</name>
    <dbReference type="NCBI Taxonomy" id="1300267"/>
    <lineage>
        <taxon>Bacteria</taxon>
        <taxon>Bacillati</taxon>
        <taxon>Actinomycetota</taxon>
        <taxon>Actinomycetes</taxon>
        <taxon>Kitasatosporales</taxon>
        <taxon>Streptomycetaceae</taxon>
        <taxon>Streptomyces</taxon>
    </lineage>
</organism>
<gene>
    <name evidence="3" type="ORF">SAMN06297387_11662</name>
</gene>
<name>A0A286E0B1_9ACTN</name>
<feature type="signal peptide" evidence="1">
    <location>
        <begin position="1"/>
        <end position="36"/>
    </location>
</feature>
<dbReference type="InterPro" id="IPR013320">
    <property type="entry name" value="ConA-like_dom_sf"/>
</dbReference>
<reference evidence="3 4" key="1">
    <citation type="submission" date="2017-09" db="EMBL/GenBank/DDBJ databases">
        <authorList>
            <person name="Ehlers B."/>
            <person name="Leendertz F.H."/>
        </authorList>
    </citation>
    <scope>NUCLEOTIDE SEQUENCE [LARGE SCALE GENOMIC DNA]</scope>
    <source>
        <strain evidence="3 4">CGMCC 4.7095</strain>
    </source>
</reference>
<keyword evidence="4" id="KW-1185">Reference proteome</keyword>
<protein>
    <submittedName>
        <fullName evidence="3">Glycosyl hydrolases family 16</fullName>
    </submittedName>
</protein>
<dbReference type="InterPro" id="IPR000757">
    <property type="entry name" value="Beta-glucanase-like"/>
</dbReference>
<dbReference type="EMBL" id="OCNE01000016">
    <property type="protein sequence ID" value="SOD64338.1"/>
    <property type="molecule type" value="Genomic_DNA"/>
</dbReference>
<dbReference type="GO" id="GO:0004553">
    <property type="term" value="F:hydrolase activity, hydrolyzing O-glycosyl compounds"/>
    <property type="evidence" value="ECO:0007669"/>
    <property type="project" value="InterPro"/>
</dbReference>
<dbReference type="CDD" id="cd00413">
    <property type="entry name" value="Glyco_hydrolase_16"/>
    <property type="match status" value="1"/>
</dbReference>
<accession>A0A286E0B1</accession>
<feature type="chain" id="PRO_5012967730" evidence="1">
    <location>
        <begin position="37"/>
        <end position="321"/>
    </location>
</feature>
<dbReference type="AlphaFoldDB" id="A0A286E0B1"/>
<evidence type="ECO:0000259" key="2">
    <source>
        <dbReference type="PROSITE" id="PS51762"/>
    </source>
</evidence>
<feature type="domain" description="GH16" evidence="2">
    <location>
        <begin position="33"/>
        <end position="295"/>
    </location>
</feature>
<dbReference type="GO" id="GO:0005975">
    <property type="term" value="P:carbohydrate metabolic process"/>
    <property type="evidence" value="ECO:0007669"/>
    <property type="project" value="InterPro"/>
</dbReference>